<evidence type="ECO:0000313" key="2">
    <source>
        <dbReference type="Proteomes" id="UP000184241"/>
    </source>
</evidence>
<protein>
    <submittedName>
        <fullName evidence="1">Predicted hydrolase of the alpha/beta superfamily</fullName>
    </submittedName>
</protein>
<dbReference type="InterPro" id="IPR000801">
    <property type="entry name" value="Esterase-like"/>
</dbReference>
<reference evidence="1 2" key="1">
    <citation type="submission" date="2016-11" db="EMBL/GenBank/DDBJ databases">
        <authorList>
            <person name="Jaros S."/>
            <person name="Januszkiewicz K."/>
            <person name="Wedrychowicz H."/>
        </authorList>
    </citation>
    <scope>NUCLEOTIDE SEQUENCE [LARGE SCALE GENOMIC DNA]</scope>
    <source>
        <strain evidence="1 2">DSM 6191</strain>
    </source>
</reference>
<keyword evidence="1" id="KW-0378">Hydrolase</keyword>
<gene>
    <name evidence="1" type="ORF">SAMN02745941_02327</name>
</gene>
<organism evidence="1 2">
    <name type="scientific">Clostridium intestinale DSM 6191</name>
    <dbReference type="NCBI Taxonomy" id="1121320"/>
    <lineage>
        <taxon>Bacteria</taxon>
        <taxon>Bacillati</taxon>
        <taxon>Bacillota</taxon>
        <taxon>Clostridia</taxon>
        <taxon>Eubacteriales</taxon>
        <taxon>Clostridiaceae</taxon>
        <taxon>Clostridium</taxon>
    </lineage>
</organism>
<evidence type="ECO:0000313" key="1">
    <source>
        <dbReference type="EMBL" id="SHI16859.1"/>
    </source>
</evidence>
<dbReference type="Proteomes" id="UP000184241">
    <property type="component" value="Unassembled WGS sequence"/>
</dbReference>
<dbReference type="InterPro" id="IPR050583">
    <property type="entry name" value="Mycobacterial_A85_antigen"/>
</dbReference>
<dbReference type="AlphaFoldDB" id="A0A1M5YXS6"/>
<sequence length="244" mass="28064">MNGEIIEEFFKERKLFIYLPPSYSNGEQRFPVVYIQDGDYLFGPKKAIKELEVMFKNGELKEIILVGVTSNKRNDEYTPWYGKPLAEKFDDFGGKGKEYLDFLVNELKVYIDNKYSTLIENTAIAGASLGALISLYGAYIYPEVFNKFGCISPSLWYEGFLEFMSRENLEVSTQRIYMDVGSKEGSGKKSIQLFMPENVEEGYRLISSKALNPQNVKFIKEEGASHTEEAFVRRFPNAIKWLFS</sequence>
<dbReference type="InterPro" id="IPR029058">
    <property type="entry name" value="AB_hydrolase_fold"/>
</dbReference>
<dbReference type="SUPFAM" id="SSF53474">
    <property type="entry name" value="alpha/beta-Hydrolases"/>
    <property type="match status" value="1"/>
</dbReference>
<dbReference type="Gene3D" id="3.40.50.1820">
    <property type="entry name" value="alpha/beta hydrolase"/>
    <property type="match status" value="1"/>
</dbReference>
<accession>A0A1M5YXS6</accession>
<dbReference type="RefSeq" id="WP_073019631.1">
    <property type="nucleotide sequence ID" value="NZ_FQXU01000007.1"/>
</dbReference>
<dbReference type="EMBL" id="FQXU01000007">
    <property type="protein sequence ID" value="SHI16859.1"/>
    <property type="molecule type" value="Genomic_DNA"/>
</dbReference>
<dbReference type="PANTHER" id="PTHR48098:SF6">
    <property type="entry name" value="FERRI-BACILLIBACTIN ESTERASE BESA"/>
    <property type="match status" value="1"/>
</dbReference>
<dbReference type="Pfam" id="PF00756">
    <property type="entry name" value="Esterase"/>
    <property type="match status" value="1"/>
</dbReference>
<proteinExistence type="predicted"/>
<name>A0A1M5YXS6_9CLOT</name>
<dbReference type="PANTHER" id="PTHR48098">
    <property type="entry name" value="ENTEROCHELIN ESTERASE-RELATED"/>
    <property type="match status" value="1"/>
</dbReference>
<dbReference type="GO" id="GO:0016787">
    <property type="term" value="F:hydrolase activity"/>
    <property type="evidence" value="ECO:0007669"/>
    <property type="project" value="UniProtKB-KW"/>
</dbReference>